<gene>
    <name evidence="2" type="ORF">ABQJ54_14675</name>
</gene>
<proteinExistence type="predicted"/>
<sequence length="239" mass="25707">MKQGTGRWKIGVTLSMLLAMAMAAAQGSPAQKPPRAYPAMAPLAQYLMADRNAEIALARSAAPKAISGEATILVLGPHGYVTAVKGSNGFVCLVDRSWTAQFDFPEFWNPRLRGPMCLNPQAAKSILPISFKRTELALAGKSRSQILQGMKAALAAKQLPPLEPGAMCYMMSKQGYLNDDAGHWMPHLMFYVPRDADWGADLPGSPVMLNPQFHDGAVAVKVLMIPTAKWSDGTPAPAM</sequence>
<protein>
    <recommendedName>
        <fullName evidence="4">DUF4241 domain-containing protein</fullName>
    </recommendedName>
</protein>
<feature type="chain" id="PRO_5045414958" description="DUF4241 domain-containing protein" evidence="1">
    <location>
        <begin position="25"/>
        <end position="239"/>
    </location>
</feature>
<keyword evidence="1" id="KW-0732">Signal</keyword>
<evidence type="ECO:0000313" key="3">
    <source>
        <dbReference type="Proteomes" id="UP001556220"/>
    </source>
</evidence>
<name>A0ABV3QGM8_9GAMM</name>
<keyword evidence="3" id="KW-1185">Reference proteome</keyword>
<comment type="caution">
    <text evidence="2">The sequence shown here is derived from an EMBL/GenBank/DDBJ whole genome shotgun (WGS) entry which is preliminary data.</text>
</comment>
<dbReference type="EMBL" id="JBFOHK010000004">
    <property type="protein sequence ID" value="MEW9572999.1"/>
    <property type="molecule type" value="Genomic_DNA"/>
</dbReference>
<feature type="signal peptide" evidence="1">
    <location>
        <begin position="1"/>
        <end position="24"/>
    </location>
</feature>
<organism evidence="2 3">
    <name type="scientific">Rhodanobacter lycopersici</name>
    <dbReference type="NCBI Taxonomy" id="3162487"/>
    <lineage>
        <taxon>Bacteria</taxon>
        <taxon>Pseudomonadati</taxon>
        <taxon>Pseudomonadota</taxon>
        <taxon>Gammaproteobacteria</taxon>
        <taxon>Lysobacterales</taxon>
        <taxon>Rhodanobacteraceae</taxon>
        <taxon>Rhodanobacter</taxon>
    </lineage>
</organism>
<accession>A0ABV3QGM8</accession>
<evidence type="ECO:0008006" key="4">
    <source>
        <dbReference type="Google" id="ProtNLM"/>
    </source>
</evidence>
<evidence type="ECO:0000256" key="1">
    <source>
        <dbReference type="SAM" id="SignalP"/>
    </source>
</evidence>
<dbReference type="RefSeq" id="WP_367855059.1">
    <property type="nucleotide sequence ID" value="NZ_JBFOHK010000004.1"/>
</dbReference>
<dbReference type="Proteomes" id="UP001556220">
    <property type="component" value="Unassembled WGS sequence"/>
</dbReference>
<evidence type="ECO:0000313" key="2">
    <source>
        <dbReference type="EMBL" id="MEW9572999.1"/>
    </source>
</evidence>
<reference evidence="2 3" key="1">
    <citation type="submission" date="2024-06" db="EMBL/GenBank/DDBJ databases">
        <authorList>
            <person name="Woo H."/>
        </authorList>
    </citation>
    <scope>NUCLEOTIDE SEQUENCE [LARGE SCALE GENOMIC DNA]</scope>
    <source>
        <strain evidence="2 3">Si-c</strain>
    </source>
</reference>